<reference evidence="8 9" key="2">
    <citation type="submission" date="2017-06" db="EMBL/GenBank/DDBJ databases">
        <authorList>
            <person name="Kim H.J."/>
            <person name="Triplett B.A."/>
        </authorList>
    </citation>
    <scope>NUCLEOTIDE SEQUENCE [LARGE SCALE GENOMIC DNA]</scope>
    <source>
        <strain evidence="8">Kingella_eburonensis</strain>
    </source>
</reference>
<evidence type="ECO:0000313" key="9">
    <source>
        <dbReference type="Proteomes" id="UP000215450"/>
    </source>
</evidence>
<dbReference type="InterPro" id="IPR052719">
    <property type="entry name" value="CvpA-like"/>
</dbReference>
<dbReference type="Pfam" id="PF02674">
    <property type="entry name" value="Colicin_V"/>
    <property type="match status" value="1"/>
</dbReference>
<dbReference type="InterPro" id="IPR003825">
    <property type="entry name" value="Colicin-V_CvpA"/>
</dbReference>
<dbReference type="GO" id="GO:0016020">
    <property type="term" value="C:membrane"/>
    <property type="evidence" value="ECO:0007669"/>
    <property type="project" value="UniProtKB-SubCell"/>
</dbReference>
<keyword evidence="3 6" id="KW-1133">Transmembrane helix</keyword>
<evidence type="ECO:0000256" key="1">
    <source>
        <dbReference type="ARBA" id="ARBA00004141"/>
    </source>
</evidence>
<dbReference type="EMBL" id="FXUV02000017">
    <property type="protein sequence ID" value="SNB63213.1"/>
    <property type="molecule type" value="Genomic_DNA"/>
</dbReference>
<dbReference type="OrthoDB" id="9810601at2"/>
<keyword evidence="4 6" id="KW-0472">Membrane</keyword>
<evidence type="ECO:0000256" key="6">
    <source>
        <dbReference type="SAM" id="Phobius"/>
    </source>
</evidence>
<evidence type="ECO:0000256" key="5">
    <source>
        <dbReference type="SAM" id="MobiDB-lite"/>
    </source>
</evidence>
<sequence>MTEFTTFDLLSLGTILGCVVISVLRGLVGEVFSFASFIVALLAAKIFSVQVADLVFPNMNPREIGVVFAFVITYVVARVAVALIREVLEMFVKKAHLSSINRIAGGALGAAKGVIMVSIGTLACSFSDLPSTPEWKNAMTSSFFESTASLGKPYLPLFLARQIEFKHDEETKSEGKLKSAPLLKKKSSAKPAAEFQ</sequence>
<feature type="transmembrane region" description="Helical" evidence="6">
    <location>
        <begin position="6"/>
        <end position="24"/>
    </location>
</feature>
<dbReference type="PANTHER" id="PTHR36926:SF1">
    <property type="entry name" value="COLICIN V PRODUCTION PROTEIN"/>
    <property type="match status" value="1"/>
</dbReference>
<dbReference type="RefSeq" id="WP_095062283.1">
    <property type="nucleotide sequence ID" value="NZ_FXUV02000017.1"/>
</dbReference>
<accession>A0A238HE54</accession>
<reference evidence="7" key="1">
    <citation type="submission" date="2017-05" db="EMBL/GenBank/DDBJ databases">
        <authorList>
            <person name="Song R."/>
            <person name="Chenine A.L."/>
            <person name="Ruprecht R.M."/>
        </authorList>
    </citation>
    <scope>NUCLEOTIDE SEQUENCE</scope>
    <source>
        <strain evidence="7">Kingella_eburonensis</strain>
    </source>
</reference>
<feature type="region of interest" description="Disordered" evidence="5">
    <location>
        <begin position="168"/>
        <end position="196"/>
    </location>
</feature>
<keyword evidence="9" id="KW-1185">Reference proteome</keyword>
<evidence type="ECO:0000313" key="7">
    <source>
        <dbReference type="EMBL" id="SMQ12120.1"/>
    </source>
</evidence>
<keyword evidence="2 6" id="KW-0812">Transmembrane</keyword>
<organism evidence="7">
    <name type="scientific">Kingella negevensis</name>
    <dbReference type="NCBI Taxonomy" id="1522312"/>
    <lineage>
        <taxon>Bacteria</taxon>
        <taxon>Pseudomonadati</taxon>
        <taxon>Pseudomonadota</taxon>
        <taxon>Betaproteobacteria</taxon>
        <taxon>Neisseriales</taxon>
        <taxon>Neisseriaceae</taxon>
        <taxon>Kingella</taxon>
    </lineage>
</organism>
<feature type="compositionally biased region" description="Basic and acidic residues" evidence="5">
    <location>
        <begin position="168"/>
        <end position="177"/>
    </location>
</feature>
<dbReference type="STRING" id="1522312.GCA_900177895_01533"/>
<evidence type="ECO:0000256" key="3">
    <source>
        <dbReference type="ARBA" id="ARBA00022989"/>
    </source>
</evidence>
<protein>
    <submittedName>
        <fullName evidence="7">Colicin V production protein</fullName>
    </submittedName>
</protein>
<name>A0A238HE54_9NEIS</name>
<comment type="subcellular location">
    <subcellularLocation>
        <location evidence="1">Membrane</location>
        <topology evidence="1">Multi-pass membrane protein</topology>
    </subcellularLocation>
</comment>
<evidence type="ECO:0000313" key="8">
    <source>
        <dbReference type="EMBL" id="SNB63213.1"/>
    </source>
</evidence>
<dbReference type="EMBL" id="FXUV01000015">
    <property type="protein sequence ID" value="SMQ12120.1"/>
    <property type="molecule type" value="Genomic_DNA"/>
</dbReference>
<dbReference type="AlphaFoldDB" id="A0A238HE54"/>
<gene>
    <name evidence="8" type="ORF">KEBURONENSIS_01054</name>
    <name evidence="7" type="ORF">KEBURONENSIS_01130</name>
</gene>
<feature type="transmembrane region" description="Helical" evidence="6">
    <location>
        <begin position="31"/>
        <end position="52"/>
    </location>
</feature>
<evidence type="ECO:0000256" key="4">
    <source>
        <dbReference type="ARBA" id="ARBA00023136"/>
    </source>
</evidence>
<proteinExistence type="predicted"/>
<evidence type="ECO:0000256" key="2">
    <source>
        <dbReference type="ARBA" id="ARBA00022692"/>
    </source>
</evidence>
<dbReference type="GO" id="GO:0009403">
    <property type="term" value="P:toxin biosynthetic process"/>
    <property type="evidence" value="ECO:0007669"/>
    <property type="project" value="InterPro"/>
</dbReference>
<feature type="transmembrane region" description="Helical" evidence="6">
    <location>
        <begin position="64"/>
        <end position="84"/>
    </location>
</feature>
<dbReference type="PANTHER" id="PTHR36926">
    <property type="entry name" value="COLICIN V PRODUCTION PROTEIN"/>
    <property type="match status" value="1"/>
</dbReference>
<dbReference type="Proteomes" id="UP000215450">
    <property type="component" value="Unassembled WGS sequence"/>
</dbReference>